<dbReference type="PANTHER" id="PTHR30136">
    <property type="entry name" value="HELIX-TURN-HELIX TRANSCRIPTIONAL REGULATOR, ICLR FAMILY"/>
    <property type="match status" value="1"/>
</dbReference>
<dbReference type="GO" id="GO:0003677">
    <property type="term" value="F:DNA binding"/>
    <property type="evidence" value="ECO:0007669"/>
    <property type="project" value="UniProtKB-KW"/>
</dbReference>
<comment type="caution">
    <text evidence="6">The sequence shown here is derived from an EMBL/GenBank/DDBJ whole genome shotgun (WGS) entry which is preliminary data.</text>
</comment>
<evidence type="ECO:0000259" key="4">
    <source>
        <dbReference type="PROSITE" id="PS51077"/>
    </source>
</evidence>
<dbReference type="GO" id="GO:0045892">
    <property type="term" value="P:negative regulation of DNA-templated transcription"/>
    <property type="evidence" value="ECO:0007669"/>
    <property type="project" value="UniProtKB-ARBA"/>
</dbReference>
<dbReference type="OrthoDB" id="9791752at2"/>
<dbReference type="Proteomes" id="UP000006316">
    <property type="component" value="Unassembled WGS sequence"/>
</dbReference>
<reference evidence="6 7" key="1">
    <citation type="journal article" date="2012" name="Front. Microbiol.">
        <title>Redundancy and modularity in membrane-associated dissimilatory nitrate reduction in Bacillus.</title>
        <authorList>
            <person name="Heylen K."/>
            <person name="Keltjens J."/>
        </authorList>
    </citation>
    <scope>NUCLEOTIDE SEQUENCE [LARGE SCALE GENOMIC DNA]</scope>
    <source>
        <strain evidence="7">LMG 21833T</strain>
    </source>
</reference>
<evidence type="ECO:0000313" key="7">
    <source>
        <dbReference type="Proteomes" id="UP000006316"/>
    </source>
</evidence>
<dbReference type="PATRIC" id="fig|1117379.3.peg.2410"/>
<keyword evidence="7" id="KW-1185">Reference proteome</keyword>
<dbReference type="eggNOG" id="COG1414">
    <property type="taxonomic scope" value="Bacteria"/>
</dbReference>
<dbReference type="EMBL" id="AJLS01000060">
    <property type="protein sequence ID" value="EKN69065.1"/>
    <property type="molecule type" value="Genomic_DNA"/>
</dbReference>
<evidence type="ECO:0000259" key="5">
    <source>
        <dbReference type="PROSITE" id="PS51078"/>
    </source>
</evidence>
<keyword evidence="2" id="KW-0238">DNA-binding</keyword>
<dbReference type="PROSITE" id="PS51078">
    <property type="entry name" value="ICLR_ED"/>
    <property type="match status" value="1"/>
</dbReference>
<evidence type="ECO:0000256" key="1">
    <source>
        <dbReference type="ARBA" id="ARBA00023015"/>
    </source>
</evidence>
<dbReference type="AlphaFoldDB" id="K6CD77"/>
<feature type="domain" description="HTH iclR-type" evidence="4">
    <location>
        <begin position="3"/>
        <end position="64"/>
    </location>
</feature>
<dbReference type="InterPro" id="IPR029016">
    <property type="entry name" value="GAF-like_dom_sf"/>
</dbReference>
<dbReference type="SUPFAM" id="SSF55781">
    <property type="entry name" value="GAF domain-like"/>
    <property type="match status" value="1"/>
</dbReference>
<name>K6CD77_9BACI</name>
<dbReference type="InterPro" id="IPR036388">
    <property type="entry name" value="WH-like_DNA-bd_sf"/>
</dbReference>
<evidence type="ECO:0000256" key="3">
    <source>
        <dbReference type="ARBA" id="ARBA00023163"/>
    </source>
</evidence>
<sequence>MSVKSAERVLRVFDLLAQHPVGLTIKEISEILSFPQSSTSGLVETLYKNSYLTADHFRKYKLGPKLIQLGGAAKDALDLSAQGLPFLKSLMETVQETVFMATLEQSELVYVAKITSNRSIQTTAEPGKSKPLYCTGLGKAFLTFLPENKKGEILSHLKLEPITQKTITKKEDLLQQLDMFVEQGYSIDDEENEEGLYCLAAPVYGVDQTIQAAISVAGPKERMLKQKEMIVEKLLETAMNISCSIGYR</sequence>
<dbReference type="Pfam" id="PF09339">
    <property type="entry name" value="HTH_IclR"/>
    <property type="match status" value="1"/>
</dbReference>
<dbReference type="SMART" id="SM00346">
    <property type="entry name" value="HTH_ICLR"/>
    <property type="match status" value="1"/>
</dbReference>
<dbReference type="Pfam" id="PF01614">
    <property type="entry name" value="IclR_C"/>
    <property type="match status" value="1"/>
</dbReference>
<dbReference type="RefSeq" id="WP_007085329.1">
    <property type="nucleotide sequence ID" value="NZ_AJLS01000060.1"/>
</dbReference>
<keyword evidence="3" id="KW-0804">Transcription</keyword>
<dbReference type="InterPro" id="IPR036390">
    <property type="entry name" value="WH_DNA-bd_sf"/>
</dbReference>
<evidence type="ECO:0000313" key="6">
    <source>
        <dbReference type="EMBL" id="EKN69065.1"/>
    </source>
</evidence>
<dbReference type="InterPro" id="IPR005471">
    <property type="entry name" value="Tscrpt_reg_IclR_N"/>
</dbReference>
<organism evidence="6 7">
    <name type="scientific">Neobacillus bataviensis LMG 21833</name>
    <dbReference type="NCBI Taxonomy" id="1117379"/>
    <lineage>
        <taxon>Bacteria</taxon>
        <taxon>Bacillati</taxon>
        <taxon>Bacillota</taxon>
        <taxon>Bacilli</taxon>
        <taxon>Bacillales</taxon>
        <taxon>Bacillaceae</taxon>
        <taxon>Neobacillus</taxon>
    </lineage>
</organism>
<dbReference type="Gene3D" id="1.10.10.10">
    <property type="entry name" value="Winged helix-like DNA-binding domain superfamily/Winged helix DNA-binding domain"/>
    <property type="match status" value="1"/>
</dbReference>
<proteinExistence type="predicted"/>
<keyword evidence="1" id="KW-0805">Transcription regulation</keyword>
<dbReference type="PANTHER" id="PTHR30136:SF35">
    <property type="entry name" value="HTH-TYPE TRANSCRIPTIONAL REGULATOR RV1719"/>
    <property type="match status" value="1"/>
</dbReference>
<dbReference type="PROSITE" id="PS51077">
    <property type="entry name" value="HTH_ICLR"/>
    <property type="match status" value="1"/>
</dbReference>
<gene>
    <name evidence="6" type="ORF">BABA_11566</name>
</gene>
<accession>K6CD77</accession>
<dbReference type="Gene3D" id="3.30.450.40">
    <property type="match status" value="1"/>
</dbReference>
<dbReference type="SUPFAM" id="SSF46785">
    <property type="entry name" value="Winged helix' DNA-binding domain"/>
    <property type="match status" value="1"/>
</dbReference>
<dbReference type="InterPro" id="IPR050707">
    <property type="entry name" value="HTH_MetabolicPath_Reg"/>
</dbReference>
<dbReference type="InterPro" id="IPR014757">
    <property type="entry name" value="Tscrpt_reg_IclR_C"/>
</dbReference>
<protein>
    <submittedName>
        <fullName evidence="6">IclR family transcriptional regulator</fullName>
    </submittedName>
</protein>
<dbReference type="GO" id="GO:0003700">
    <property type="term" value="F:DNA-binding transcription factor activity"/>
    <property type="evidence" value="ECO:0007669"/>
    <property type="project" value="TreeGrafter"/>
</dbReference>
<feature type="domain" description="IclR-ED" evidence="5">
    <location>
        <begin position="65"/>
        <end position="247"/>
    </location>
</feature>
<dbReference type="STRING" id="1117379.BABA_11566"/>
<evidence type="ECO:0000256" key="2">
    <source>
        <dbReference type="ARBA" id="ARBA00023125"/>
    </source>
</evidence>